<evidence type="ECO:0000313" key="1">
    <source>
        <dbReference type="EMBL" id="CAF0893969.1"/>
    </source>
</evidence>
<comment type="caution">
    <text evidence="1">The sequence shown here is derived from an EMBL/GenBank/DDBJ whole genome shotgun (WGS) entry which is preliminary data.</text>
</comment>
<proteinExistence type="predicted"/>
<dbReference type="AlphaFoldDB" id="A0A813Z661"/>
<name>A0A813Z661_9BILA</name>
<organism evidence="1 2">
    <name type="scientific">Brachionus calyciflorus</name>
    <dbReference type="NCBI Taxonomy" id="104777"/>
    <lineage>
        <taxon>Eukaryota</taxon>
        <taxon>Metazoa</taxon>
        <taxon>Spiralia</taxon>
        <taxon>Gnathifera</taxon>
        <taxon>Rotifera</taxon>
        <taxon>Eurotatoria</taxon>
        <taxon>Monogononta</taxon>
        <taxon>Pseudotrocha</taxon>
        <taxon>Ploima</taxon>
        <taxon>Brachionidae</taxon>
        <taxon>Brachionus</taxon>
    </lineage>
</organism>
<protein>
    <submittedName>
        <fullName evidence="1">Uncharacterized protein</fullName>
    </submittedName>
</protein>
<keyword evidence="2" id="KW-1185">Reference proteome</keyword>
<feature type="non-terminal residue" evidence="1">
    <location>
        <position position="1"/>
    </location>
</feature>
<gene>
    <name evidence="1" type="ORF">OXX778_LOCUS11054</name>
</gene>
<sequence length="1034" mass="122097">MNRILTKNYKKLINVNLNQPFYLSSTSYQTQQQFKKPRIKRQNDQRTPKNEPIVITDKINCLEHLQTTTKNLINDLKNLKWLQNIEDSHRQLKNLHTSYDLNLILTKYFESKSVNSLVEYINTNFDTFSTKEKSLVFKLLAIVNQQQKFQVKNAKLNELLTKLEIDYYDNLEKCDLIDYVNYLDGFYHFRDSNLHFISKSTDKIFRKALNSLNELNTADTVDPVDSLNKLWYENLRHENPILLGMYALNRLTFLNNDAKSIYFHLLISNQNEILKNSDMNVLSTVLGYYNMSQNQLKLSHYNKEQLNNLFNSNLTNIIENINDIKSSKVKTSVVDWLCKLNSHDDELIKKYKIGLIEYFFKDLKRINRVPELTTDTKCISMLINSFNKSGRNIKNSFFKTYEPLFNKLVDKYVRQNSGQIESYENIINFDTKNLNKTRKFITKSRRDQLSNKFNYLYEYFDLYSMGELVECSRKGELRWLSEDMVRKFESNYNYDLNSMTSEVRQMYLLEASRIQRETGQLQLSKKVLDSILKEYVLSSKEKSFQKKLTTRDLSAAIVLILSNHEYSVYKFNMLQPYIDNLIDQDLSHIGPIVEVLMNDFYYETFPGKTSDILNRIRNKIASSIMSYSDEKFVDLNEMVYNLSALFKAKNRVKFETNSNLDIGDLKMNLEKCLSEFEQLCSVQVNESRLRKFEVKNLSDRVKQFENRVYRYTLALKQMANLALLSDDYNLKLFSDLTSCVVKLLNIFHDNLFNKIIVDKTARRNYFNKDLICDLMSVFGLFNYYDVNYLIRNINDPAKRAELVQDLKELKAYNDNLYSLIKTSDKMELLQIIEYNFNLSNLNFECDQAINDMFEQVKSFDTLIKNLSYLNASRLELLSKMVYFMNQNLCIKHKNSNLEWLFNESKPLLPVDSSFRDVHSTLNSILESNLVLTNPVYEFNFTANFEIAIDENNNFADPRSNTFKYRIPILIVKNSYFFNGTEEFKKPIANYVDNFKKLYPLVTVNSSKLEEMKTMQAKLEYIRERIVKGLEEYAE</sequence>
<evidence type="ECO:0000313" key="2">
    <source>
        <dbReference type="Proteomes" id="UP000663879"/>
    </source>
</evidence>
<dbReference type="OrthoDB" id="10592142at2759"/>
<accession>A0A813Z661</accession>
<reference evidence="1" key="1">
    <citation type="submission" date="2021-02" db="EMBL/GenBank/DDBJ databases">
        <authorList>
            <person name="Nowell W R."/>
        </authorList>
    </citation>
    <scope>NUCLEOTIDE SEQUENCE</scope>
    <source>
        <strain evidence="1">Ploen Becks lab</strain>
    </source>
</reference>
<dbReference type="EMBL" id="CAJNOC010001828">
    <property type="protein sequence ID" value="CAF0893969.1"/>
    <property type="molecule type" value="Genomic_DNA"/>
</dbReference>
<dbReference type="Proteomes" id="UP000663879">
    <property type="component" value="Unassembled WGS sequence"/>
</dbReference>